<dbReference type="GO" id="GO:0005737">
    <property type="term" value="C:cytoplasm"/>
    <property type="evidence" value="ECO:0007669"/>
    <property type="project" value="TreeGrafter"/>
</dbReference>
<dbReference type="SUPFAM" id="SSF49785">
    <property type="entry name" value="Galactose-binding domain-like"/>
    <property type="match status" value="1"/>
</dbReference>
<feature type="repeat" description="RCC1" evidence="1">
    <location>
        <begin position="1214"/>
        <end position="1263"/>
    </location>
</feature>
<name>A0AAE0LLG6_9CHLO</name>
<evidence type="ECO:0000256" key="1">
    <source>
        <dbReference type="PROSITE-ProRule" id="PRU00235"/>
    </source>
</evidence>
<feature type="region of interest" description="Disordered" evidence="2">
    <location>
        <begin position="248"/>
        <end position="331"/>
    </location>
</feature>
<feature type="compositionally biased region" description="Basic and acidic residues" evidence="2">
    <location>
        <begin position="274"/>
        <end position="284"/>
    </location>
</feature>
<dbReference type="InterPro" id="IPR000421">
    <property type="entry name" value="FA58C"/>
</dbReference>
<dbReference type="Gene3D" id="2.60.120.260">
    <property type="entry name" value="Galactose-binding domain-like"/>
    <property type="match status" value="1"/>
</dbReference>
<dbReference type="InterPro" id="IPR009091">
    <property type="entry name" value="RCC1/BLIP-II"/>
</dbReference>
<dbReference type="InterPro" id="IPR000408">
    <property type="entry name" value="Reg_chr_condens"/>
</dbReference>
<comment type="caution">
    <text evidence="4">The sequence shown here is derived from an EMBL/GenBank/DDBJ whole genome shotgun (WGS) entry which is preliminary data.</text>
</comment>
<dbReference type="PANTHER" id="PTHR45982">
    <property type="entry name" value="REGULATOR OF CHROMOSOME CONDENSATION"/>
    <property type="match status" value="1"/>
</dbReference>
<proteinExistence type="predicted"/>
<dbReference type="PANTHER" id="PTHR45982:SF1">
    <property type="entry name" value="REGULATOR OF CHROMOSOME CONDENSATION"/>
    <property type="match status" value="1"/>
</dbReference>
<accession>A0AAE0LLG6</accession>
<dbReference type="PROSITE" id="PS50022">
    <property type="entry name" value="FA58C_3"/>
    <property type="match status" value="1"/>
</dbReference>
<dbReference type="Pfam" id="PF13540">
    <property type="entry name" value="RCC1_2"/>
    <property type="match status" value="1"/>
</dbReference>
<dbReference type="PROSITE" id="PS50012">
    <property type="entry name" value="RCC1_3"/>
    <property type="match status" value="3"/>
</dbReference>
<feature type="repeat" description="RCC1" evidence="1">
    <location>
        <begin position="1681"/>
        <end position="1737"/>
    </location>
</feature>
<feature type="compositionally biased region" description="Polar residues" evidence="2">
    <location>
        <begin position="53"/>
        <end position="68"/>
    </location>
</feature>
<feature type="region of interest" description="Disordered" evidence="2">
    <location>
        <begin position="48"/>
        <end position="79"/>
    </location>
</feature>
<feature type="domain" description="F5/8 type C" evidence="3">
    <location>
        <begin position="98"/>
        <end position="171"/>
    </location>
</feature>
<reference evidence="4 5" key="1">
    <citation type="journal article" date="2015" name="Genome Biol. Evol.">
        <title>Comparative Genomics of a Bacterivorous Green Alga Reveals Evolutionary Causalities and Consequences of Phago-Mixotrophic Mode of Nutrition.</title>
        <authorList>
            <person name="Burns J.A."/>
            <person name="Paasch A."/>
            <person name="Narechania A."/>
            <person name="Kim E."/>
        </authorList>
    </citation>
    <scope>NUCLEOTIDE SEQUENCE [LARGE SCALE GENOMIC DNA]</scope>
    <source>
        <strain evidence="4 5">PLY_AMNH</strain>
    </source>
</reference>
<evidence type="ECO:0000259" key="3">
    <source>
        <dbReference type="PROSITE" id="PS50022"/>
    </source>
</evidence>
<dbReference type="InterPro" id="IPR008979">
    <property type="entry name" value="Galactose-bd-like_sf"/>
</dbReference>
<dbReference type="Gene3D" id="2.130.10.30">
    <property type="entry name" value="Regulator of chromosome condensation 1/beta-lactamase-inhibitor protein II"/>
    <property type="match status" value="2"/>
</dbReference>
<keyword evidence="5" id="KW-1185">Reference proteome</keyword>
<feature type="compositionally biased region" description="Pro residues" evidence="2">
    <location>
        <begin position="299"/>
        <end position="331"/>
    </location>
</feature>
<dbReference type="EMBL" id="LGRX02000122">
    <property type="protein sequence ID" value="KAK3289502.1"/>
    <property type="molecule type" value="Genomic_DNA"/>
</dbReference>
<dbReference type="GO" id="GO:0005085">
    <property type="term" value="F:guanyl-nucleotide exchange factor activity"/>
    <property type="evidence" value="ECO:0007669"/>
    <property type="project" value="TreeGrafter"/>
</dbReference>
<dbReference type="Proteomes" id="UP001190700">
    <property type="component" value="Unassembled WGS sequence"/>
</dbReference>
<dbReference type="SUPFAM" id="SSF50985">
    <property type="entry name" value="RCC1/BLIP-II"/>
    <property type="match status" value="2"/>
</dbReference>
<evidence type="ECO:0000256" key="2">
    <source>
        <dbReference type="SAM" id="MobiDB-lite"/>
    </source>
</evidence>
<protein>
    <recommendedName>
        <fullName evidence="3">F5/8 type C domain-containing protein</fullName>
    </recommendedName>
</protein>
<dbReference type="Pfam" id="PF00415">
    <property type="entry name" value="RCC1"/>
    <property type="match status" value="1"/>
</dbReference>
<dbReference type="PROSITE" id="PS00626">
    <property type="entry name" value="RCC1_2"/>
    <property type="match status" value="1"/>
</dbReference>
<evidence type="ECO:0000313" key="5">
    <source>
        <dbReference type="Proteomes" id="UP001190700"/>
    </source>
</evidence>
<feature type="repeat" description="RCC1" evidence="1">
    <location>
        <begin position="1625"/>
        <end position="1677"/>
    </location>
</feature>
<evidence type="ECO:0000313" key="4">
    <source>
        <dbReference type="EMBL" id="KAK3289502.1"/>
    </source>
</evidence>
<organism evidence="4 5">
    <name type="scientific">Cymbomonas tetramitiformis</name>
    <dbReference type="NCBI Taxonomy" id="36881"/>
    <lineage>
        <taxon>Eukaryota</taxon>
        <taxon>Viridiplantae</taxon>
        <taxon>Chlorophyta</taxon>
        <taxon>Pyramimonadophyceae</taxon>
        <taxon>Pyramimonadales</taxon>
        <taxon>Pyramimonadaceae</taxon>
        <taxon>Cymbomonas</taxon>
    </lineage>
</organism>
<gene>
    <name evidence="4" type="ORF">CYMTET_3075</name>
</gene>
<sequence length="1740" mass="189509">MRMGLSATVSSSKSRGVLAALFAGLYGVIFSGAHSSADTFVTLSGDEPPAPAWTTQPETARNLSSGDKSNLRVGPTDNQSTQRYYLSGLRGQPLDRASRAENYALTSAGANATASGESCEYGACYFAAQAIDDDDFTFWSDDGCSKRPAESAHSWLKVDLGQERLVAEIQIGAHADMSYTLKCTSCKKGSSAGHGELAFTFTPSRIRFVMIDISFSARGGGYGACEADCCLWATPIWAFRVLPESKSSMLDPVSQKQLRKIPPLSPMKGPRRNLMVEDNERDHNPPTSGFTASFYGLLNPPPPSSPPPPPPPSPPPSPPSPPCPPPSPPPPSPPPPILNFVVVEPNTEIPPITLSLGDDYSTEVVLHNHGSDSLNFTVQANQWTTQLFSLYAATGATQGYATIPEVKGYFSSIRVVWRNGWWACTGKDGVMDSSCSNEPLDNTEVRMRPWQACSARCHETPQSNSVPYSFELKKNNHYLLEQPDWGTLPPQCRTPSTYAGDIICDVDFYLEEEDTLTVTWFEASHSWAHSADNAGTIVMDVYAACSVPSTVASTETTTPQYLTWSNSAYTWRDIGLNVSTRDFNDTGHHHATVMINDEGYAHALMGLPVQLGVDLHVVPSHCGKSPTPYAQSTAQVHVENPAATMDSFYGIGVEIPLEEFNGMEGGVPLFTQNPPQPYADEQGIKFTLVVYFSTYVGISAEELLPLLNVTNGEALRAHEDDECRSLQFVVTGKVNMSDPWLSDSIDITVTMSQFQVSTTATYHYSPVAELYAMDTMATARGHCTDKEDVIITVLFSQHVNGLMLHSFEVGPGFTITAIEPTPHLNKSYHVLGVFDLDFQGSTYISLTGGTTSSSAARIPNLPTSRLQLHKYEVLPFAQRAAYTINAVTGQTAGMHGIYHTPFSLSSPPPPPPALESKKFYLEALTTYRVGGDCKYYDMNTSPMYFSGDDGGVVWTGGSEYVFYSGDSSTVRLTVSTGGFTYSTHMQYWNRPRYAMFSDAVTGQMYELLRENSQSMAYGGYTIDALRCWDARGEKAITVAQLSIAKTMYHSYRLYAGYGKAAFMDSDATWQIIDLTDLDCSENARDEHTPKYVQVTKLGDNIGSGPNQQNCENSIQGGVLEEGAFGEYTIVYPCGSNRLCRKAIPHGAEEIWINGGDAFGDMCNFAVNQAHSTWIWHSEGTNGMNEPIYMCPAHFIIDGQSTNAAASRKWETPTTAVYAFGRNNYGQWGDGSTSNEHIARRILSAFDVIKIAAGKEHTIFLTSQDEAWSCGRNDHGQLGDGSSRTQYSPVLVFDKGISVTEIYASQYASFFILPGGQLFATGDVRYLFHYESTQSYVYHPSALMIGHEVLRVAIAASTSRYAFVFTKASTVPADSSKNMPNGCSLNQCNGQYAVSSCNARILIRQRALTTVLDDPNYVIVEGSAGGFNWQTLSAACPSGTSEDALCWYVDVGECSSEDYKCQAQQVCGKMSGEVCVHQDYSCHGNGGSCGHASCGVGHWFRGTVKAEGSGNQRIFVAGYTTYCSAAQDNIYATSTNNYEITEMQYSFGIIKDIVPMNYGQSFFLTEDGRVFAAGHNPTRGHSGNDIDHYHWGCGYLPQLMKPYYVVDVISSGNAFLHTTFFRLKDGRVFAMDGNSYGQLGIGTEVNLLAPVEVLPGSNISKIVVNGAGTSSYFIITDAEGRRGLYAAGRNSYGELGDGTTSNRLFPTRISSSRHGSYSGESVLDIVAGSNYAIFTVDEDAQ</sequence>
<dbReference type="InterPro" id="IPR051553">
    <property type="entry name" value="Ran_GTPase-activating"/>
</dbReference>